<evidence type="ECO:0000256" key="2">
    <source>
        <dbReference type="ARBA" id="ARBA00022679"/>
    </source>
</evidence>
<dbReference type="SUPFAM" id="SSF53335">
    <property type="entry name" value="S-adenosyl-L-methionine-dependent methyltransferases"/>
    <property type="match status" value="1"/>
</dbReference>
<feature type="binding site" evidence="5">
    <location>
        <position position="193"/>
    </location>
    <ligand>
        <name>S-adenosyl-L-methionine</name>
        <dbReference type="ChEBI" id="CHEBI:59789"/>
    </ligand>
</feature>
<dbReference type="NCBIfam" id="TIGR00536">
    <property type="entry name" value="hemK_fam"/>
    <property type="match status" value="1"/>
</dbReference>
<comment type="similarity">
    <text evidence="5">Belongs to the protein N5-glutamine methyltransferase family. PrmC subfamily.</text>
</comment>
<dbReference type="RefSeq" id="WP_087505772.1">
    <property type="nucleotide sequence ID" value="NZ_BMDX01000009.1"/>
</dbReference>
<dbReference type="Gene3D" id="3.40.50.150">
    <property type="entry name" value="Vaccinia Virus protein VP39"/>
    <property type="match status" value="1"/>
</dbReference>
<keyword evidence="1 5" id="KW-0489">Methyltransferase</keyword>
<gene>
    <name evidence="5 8" type="primary">prmC</name>
    <name evidence="8" type="ORF">GCM10011369_21020</name>
</gene>
<dbReference type="Gene3D" id="1.10.8.10">
    <property type="entry name" value="DNA helicase RuvA subunit, C-terminal domain"/>
    <property type="match status" value="1"/>
</dbReference>
<keyword evidence="3 5" id="KW-0949">S-adenosyl-L-methionine</keyword>
<feature type="binding site" evidence="5">
    <location>
        <begin position="193"/>
        <end position="196"/>
    </location>
    <ligand>
        <name>substrate</name>
    </ligand>
</feature>
<reference evidence="9" key="1">
    <citation type="journal article" date="2019" name="Int. J. Syst. Evol. Microbiol.">
        <title>The Global Catalogue of Microorganisms (GCM) 10K type strain sequencing project: providing services to taxonomists for standard genome sequencing and annotation.</title>
        <authorList>
            <consortium name="The Broad Institute Genomics Platform"/>
            <consortium name="The Broad Institute Genome Sequencing Center for Infectious Disease"/>
            <person name="Wu L."/>
            <person name="Ma J."/>
        </authorList>
    </citation>
    <scope>NUCLEOTIDE SEQUENCE [LARGE SCALE GENOMIC DNA]</scope>
    <source>
        <strain evidence="9">CGMCC 1.10130</strain>
    </source>
</reference>
<keyword evidence="9" id="KW-1185">Reference proteome</keyword>
<proteinExistence type="inferred from homology"/>
<dbReference type="InterPro" id="IPR050320">
    <property type="entry name" value="N5-glutamine_MTase"/>
</dbReference>
<dbReference type="InterPro" id="IPR040758">
    <property type="entry name" value="PrmC_N"/>
</dbReference>
<dbReference type="AlphaFoldDB" id="A0A8J2U5B5"/>
<dbReference type="InterPro" id="IPR019874">
    <property type="entry name" value="RF_methyltr_PrmC"/>
</dbReference>
<dbReference type="NCBIfam" id="TIGR03534">
    <property type="entry name" value="RF_mod_PrmC"/>
    <property type="match status" value="1"/>
</dbReference>
<comment type="caution">
    <text evidence="8">The sequence shown here is derived from an EMBL/GenBank/DDBJ whole genome shotgun (WGS) entry which is preliminary data.</text>
</comment>
<comment type="function">
    <text evidence="5">Methylates the class 1 translation termination release factors RF1/PrfA and RF2/PrfB on the glutamine residue of the universally conserved GGQ motif.</text>
</comment>
<dbReference type="GO" id="GO:0032259">
    <property type="term" value="P:methylation"/>
    <property type="evidence" value="ECO:0007669"/>
    <property type="project" value="UniProtKB-KW"/>
</dbReference>
<dbReference type="EC" id="2.1.1.297" evidence="5"/>
<dbReference type="InterPro" id="IPR029063">
    <property type="entry name" value="SAM-dependent_MTases_sf"/>
</dbReference>
<name>A0A8J2U5B5_9GAMM</name>
<dbReference type="GO" id="GO:0003676">
    <property type="term" value="F:nucleic acid binding"/>
    <property type="evidence" value="ECO:0007669"/>
    <property type="project" value="InterPro"/>
</dbReference>
<evidence type="ECO:0000259" key="7">
    <source>
        <dbReference type="Pfam" id="PF17827"/>
    </source>
</evidence>
<protein>
    <recommendedName>
        <fullName evidence="5">Release factor glutamine methyltransferase</fullName>
        <shortName evidence="5">RF MTase</shortName>
        <ecNumber evidence="5">2.1.1.297</ecNumber>
    </recommendedName>
    <alternativeName>
        <fullName evidence="5">N5-glutamine methyltransferase PrmC</fullName>
    </alternativeName>
    <alternativeName>
        <fullName evidence="5">Protein-(glutamine-N5) MTase PrmC</fullName>
    </alternativeName>
    <alternativeName>
        <fullName evidence="5">Protein-glutamine N-methyltransferase PrmC</fullName>
    </alternativeName>
</protein>
<dbReference type="CDD" id="cd02440">
    <property type="entry name" value="AdoMet_MTases"/>
    <property type="match status" value="1"/>
</dbReference>
<feature type="binding site" evidence="5">
    <location>
        <begin position="126"/>
        <end position="130"/>
    </location>
    <ligand>
        <name>S-adenosyl-L-methionine</name>
        <dbReference type="ChEBI" id="CHEBI:59789"/>
    </ligand>
</feature>
<dbReference type="EMBL" id="BMDX01000009">
    <property type="protein sequence ID" value="GGA78863.1"/>
    <property type="molecule type" value="Genomic_DNA"/>
</dbReference>
<evidence type="ECO:0000259" key="6">
    <source>
        <dbReference type="Pfam" id="PF05175"/>
    </source>
</evidence>
<dbReference type="OrthoDB" id="9800643at2"/>
<evidence type="ECO:0000256" key="5">
    <source>
        <dbReference type="HAMAP-Rule" id="MF_02126"/>
    </source>
</evidence>
<dbReference type="FunFam" id="3.40.50.150:FF:000053">
    <property type="entry name" value="Release factor glutamine methyltransferase"/>
    <property type="match status" value="1"/>
</dbReference>
<evidence type="ECO:0000313" key="9">
    <source>
        <dbReference type="Proteomes" id="UP000619743"/>
    </source>
</evidence>
<evidence type="ECO:0000256" key="3">
    <source>
        <dbReference type="ARBA" id="ARBA00022691"/>
    </source>
</evidence>
<feature type="domain" description="Release factor glutamine methyltransferase N-terminal" evidence="7">
    <location>
        <begin position="5"/>
        <end position="72"/>
    </location>
</feature>
<dbReference type="InterPro" id="IPR002052">
    <property type="entry name" value="DNA_methylase_N6_adenine_CS"/>
</dbReference>
<accession>A0A8J2U5B5</accession>
<dbReference type="GO" id="GO:0102559">
    <property type="term" value="F:peptide chain release factor N(5)-glutamine methyltransferase activity"/>
    <property type="evidence" value="ECO:0007669"/>
    <property type="project" value="UniProtKB-EC"/>
</dbReference>
<organism evidence="8 9">
    <name type="scientific">Neiella marina</name>
    <dbReference type="NCBI Taxonomy" id="508461"/>
    <lineage>
        <taxon>Bacteria</taxon>
        <taxon>Pseudomonadati</taxon>
        <taxon>Pseudomonadota</taxon>
        <taxon>Gammaproteobacteria</taxon>
        <taxon>Alteromonadales</taxon>
        <taxon>Echinimonadaceae</taxon>
        <taxon>Neiella</taxon>
    </lineage>
</organism>
<dbReference type="PANTHER" id="PTHR18895:SF74">
    <property type="entry name" value="MTRF1L RELEASE FACTOR GLUTAMINE METHYLTRANSFERASE"/>
    <property type="match status" value="1"/>
</dbReference>
<comment type="catalytic activity">
    <reaction evidence="4 5">
        <text>L-glutaminyl-[peptide chain release factor] + S-adenosyl-L-methionine = N(5)-methyl-L-glutaminyl-[peptide chain release factor] + S-adenosyl-L-homocysteine + H(+)</text>
        <dbReference type="Rhea" id="RHEA:42896"/>
        <dbReference type="Rhea" id="RHEA-COMP:10271"/>
        <dbReference type="Rhea" id="RHEA-COMP:10272"/>
        <dbReference type="ChEBI" id="CHEBI:15378"/>
        <dbReference type="ChEBI" id="CHEBI:30011"/>
        <dbReference type="ChEBI" id="CHEBI:57856"/>
        <dbReference type="ChEBI" id="CHEBI:59789"/>
        <dbReference type="ChEBI" id="CHEBI:61891"/>
        <dbReference type="EC" id="2.1.1.297"/>
    </reaction>
</comment>
<feature type="binding site" evidence="5">
    <location>
        <position position="177"/>
    </location>
    <ligand>
        <name>S-adenosyl-L-methionine</name>
        <dbReference type="ChEBI" id="CHEBI:59789"/>
    </ligand>
</feature>
<dbReference type="Proteomes" id="UP000619743">
    <property type="component" value="Unassembled WGS sequence"/>
</dbReference>
<evidence type="ECO:0000256" key="4">
    <source>
        <dbReference type="ARBA" id="ARBA00048391"/>
    </source>
</evidence>
<dbReference type="InterPro" id="IPR007848">
    <property type="entry name" value="Small_mtfrase_dom"/>
</dbReference>
<dbReference type="PANTHER" id="PTHR18895">
    <property type="entry name" value="HEMK METHYLTRANSFERASE"/>
    <property type="match status" value="1"/>
</dbReference>
<keyword evidence="2 5" id="KW-0808">Transferase</keyword>
<dbReference type="PROSITE" id="PS00092">
    <property type="entry name" value="N6_MTASE"/>
    <property type="match status" value="1"/>
</dbReference>
<feature type="domain" description="Methyltransferase small" evidence="6">
    <location>
        <begin position="118"/>
        <end position="202"/>
    </location>
</feature>
<dbReference type="Pfam" id="PF17827">
    <property type="entry name" value="PrmC_N"/>
    <property type="match status" value="1"/>
</dbReference>
<dbReference type="Pfam" id="PF05175">
    <property type="entry name" value="MTS"/>
    <property type="match status" value="1"/>
</dbReference>
<feature type="binding site" evidence="5">
    <location>
        <position position="149"/>
    </location>
    <ligand>
        <name>S-adenosyl-L-methionine</name>
        <dbReference type="ChEBI" id="CHEBI:59789"/>
    </ligand>
</feature>
<evidence type="ECO:0000313" key="8">
    <source>
        <dbReference type="EMBL" id="GGA78863.1"/>
    </source>
</evidence>
<dbReference type="HAMAP" id="MF_02126">
    <property type="entry name" value="RF_methyltr_PrmC"/>
    <property type="match status" value="1"/>
</dbReference>
<evidence type="ECO:0000256" key="1">
    <source>
        <dbReference type="ARBA" id="ARBA00022603"/>
    </source>
</evidence>
<sequence length="303" mass="33706">MRIDEAQRWATEQLHQQEGATDAVALLTHVLQKPRSFLYTWPEQILSAEQEVKFRQLVTQRRDGLPVAHLTGEKEFWSLPLQVNSSTLIPRPDTECLVEWALELQLPEPRLHASQPLPQHRVLDLGTGTGAIALALANEQPEWLLLAVDQQAQAVALARANARSLELANVSVLQSDWFSAVPDDFGFDLIVSNPPYIAEDDEHLSQGDVRFEPNSALTSGIDGLDDIRLIIDQAPQYLNDGGWLLLEHGYDQAQAVCDLLSQRGFSLVSWRSDLAGQPRVSGGQWLEQSQPITIETIASNKEA</sequence>
<dbReference type="InterPro" id="IPR004556">
    <property type="entry name" value="HemK-like"/>
</dbReference>